<keyword evidence="4 6" id="KW-0067">ATP-binding</keyword>
<dbReference type="Gene3D" id="3.40.50.300">
    <property type="entry name" value="P-loop containing nucleotide triphosphate hydrolases"/>
    <property type="match status" value="1"/>
</dbReference>
<dbReference type="InterPro" id="IPR027417">
    <property type="entry name" value="P-loop_NTPase"/>
</dbReference>
<dbReference type="GO" id="GO:0140359">
    <property type="term" value="F:ABC-type transporter activity"/>
    <property type="evidence" value="ECO:0007669"/>
    <property type="project" value="InterPro"/>
</dbReference>
<dbReference type="SUPFAM" id="SSF52540">
    <property type="entry name" value="P-loop containing nucleoside triphosphate hydrolases"/>
    <property type="match status" value="1"/>
</dbReference>
<evidence type="ECO:0000256" key="2">
    <source>
        <dbReference type="ARBA" id="ARBA00022448"/>
    </source>
</evidence>
<dbReference type="Proteomes" id="UP000094056">
    <property type="component" value="Unassembled WGS sequence"/>
</dbReference>
<dbReference type="GO" id="GO:0016020">
    <property type="term" value="C:membrane"/>
    <property type="evidence" value="ECO:0007669"/>
    <property type="project" value="InterPro"/>
</dbReference>
<dbReference type="SMART" id="SM00382">
    <property type="entry name" value="AAA"/>
    <property type="match status" value="1"/>
</dbReference>
<reference evidence="6 7" key="1">
    <citation type="submission" date="2016-07" db="EMBL/GenBank/DDBJ databases">
        <title>Draft genome of Scalindua rubra, obtained from a brine-seawater interface in the Red Sea, sheds light on salt adaptation in anammox bacteria.</title>
        <authorList>
            <person name="Speth D.R."/>
            <person name="Lagkouvardos I."/>
            <person name="Wang Y."/>
            <person name="Qian P.-Y."/>
            <person name="Dutilh B.E."/>
            <person name="Jetten M.S."/>
        </authorList>
    </citation>
    <scope>NUCLEOTIDE SEQUENCE [LARGE SCALE GENOMIC DNA]</scope>
    <source>
        <strain evidence="6">BSI-1</strain>
    </source>
</reference>
<dbReference type="PROSITE" id="PS50893">
    <property type="entry name" value="ABC_TRANSPORTER_2"/>
    <property type="match status" value="1"/>
</dbReference>
<dbReference type="InterPro" id="IPR003439">
    <property type="entry name" value="ABC_transporter-like_ATP-bd"/>
</dbReference>
<feature type="domain" description="ABC transporter" evidence="5">
    <location>
        <begin position="5"/>
        <end position="232"/>
    </location>
</feature>
<comment type="caution">
    <text evidence="6">The sequence shown here is derived from an EMBL/GenBank/DDBJ whole genome shotgun (WGS) entry which is preliminary data.</text>
</comment>
<name>A0A1E3X672_9BACT</name>
<dbReference type="InterPro" id="IPR003593">
    <property type="entry name" value="AAA+_ATPase"/>
</dbReference>
<dbReference type="InterPro" id="IPR029439">
    <property type="entry name" value="Wzt_C"/>
</dbReference>
<dbReference type="Pfam" id="PF14524">
    <property type="entry name" value="Wzt_C"/>
    <property type="match status" value="1"/>
</dbReference>
<dbReference type="Pfam" id="PF00005">
    <property type="entry name" value="ABC_tran"/>
    <property type="match status" value="1"/>
</dbReference>
<dbReference type="AlphaFoldDB" id="A0A1E3X672"/>
<dbReference type="PANTHER" id="PTHR46743">
    <property type="entry name" value="TEICHOIC ACIDS EXPORT ATP-BINDING PROTEIN TAGH"/>
    <property type="match status" value="1"/>
</dbReference>
<keyword evidence="2" id="KW-0813">Transport</keyword>
<organism evidence="6 7">
    <name type="scientific">Candidatus Scalindua rubra</name>
    <dbReference type="NCBI Taxonomy" id="1872076"/>
    <lineage>
        <taxon>Bacteria</taxon>
        <taxon>Pseudomonadati</taxon>
        <taxon>Planctomycetota</taxon>
        <taxon>Candidatus Brocadiia</taxon>
        <taxon>Candidatus Brocadiales</taxon>
        <taxon>Candidatus Scalinduaceae</taxon>
        <taxon>Candidatus Scalindua</taxon>
    </lineage>
</organism>
<comment type="similarity">
    <text evidence="1">Belongs to the ABC transporter superfamily.</text>
</comment>
<evidence type="ECO:0000259" key="5">
    <source>
        <dbReference type="PROSITE" id="PS50893"/>
    </source>
</evidence>
<evidence type="ECO:0000313" key="7">
    <source>
        <dbReference type="Proteomes" id="UP000094056"/>
    </source>
</evidence>
<dbReference type="CDD" id="cd10147">
    <property type="entry name" value="Wzt_C-like"/>
    <property type="match status" value="1"/>
</dbReference>
<dbReference type="GO" id="GO:0005524">
    <property type="term" value="F:ATP binding"/>
    <property type="evidence" value="ECO:0007669"/>
    <property type="project" value="UniProtKB-KW"/>
</dbReference>
<dbReference type="PANTHER" id="PTHR46743:SF2">
    <property type="entry name" value="TEICHOIC ACIDS EXPORT ATP-BINDING PROTEIN TAGH"/>
    <property type="match status" value="1"/>
</dbReference>
<evidence type="ECO:0000256" key="4">
    <source>
        <dbReference type="ARBA" id="ARBA00022840"/>
    </source>
</evidence>
<dbReference type="GO" id="GO:0016887">
    <property type="term" value="F:ATP hydrolysis activity"/>
    <property type="evidence" value="ECO:0007669"/>
    <property type="project" value="InterPro"/>
</dbReference>
<evidence type="ECO:0000313" key="6">
    <source>
        <dbReference type="EMBL" id="ODS31150.1"/>
    </source>
</evidence>
<accession>A0A1E3X672</accession>
<protein>
    <submittedName>
        <fullName evidence="6">ATP-binding protein Wzt of ABC-transporter involved in LPS biosynthesis</fullName>
    </submittedName>
</protein>
<dbReference type="PATRIC" id="fig|1872076.5.peg.4432"/>
<dbReference type="InterPro" id="IPR015860">
    <property type="entry name" value="ABC_transpr_TagH-like"/>
</dbReference>
<evidence type="ECO:0000256" key="3">
    <source>
        <dbReference type="ARBA" id="ARBA00022741"/>
    </source>
</evidence>
<dbReference type="EMBL" id="MAYW01000139">
    <property type="protein sequence ID" value="ODS31150.1"/>
    <property type="molecule type" value="Genomic_DNA"/>
</dbReference>
<evidence type="ECO:0000256" key="1">
    <source>
        <dbReference type="ARBA" id="ARBA00005417"/>
    </source>
</evidence>
<dbReference type="InterPro" id="IPR050683">
    <property type="entry name" value="Bact_Polysacc_Export_ATP-bd"/>
</dbReference>
<gene>
    <name evidence="6" type="primary">wzt_2</name>
    <name evidence="6" type="ORF">SCARUB_03721</name>
</gene>
<dbReference type="Gene3D" id="2.70.50.60">
    <property type="entry name" value="abc- transporter (atp binding component) like domain"/>
    <property type="match status" value="1"/>
</dbReference>
<sequence length="394" mass="44150">MIPLRRIRNTFAHDTSGFDAEPESIWALKDVSFQVKQGEALGIIGRNGAGKTTLLKILSKITEPTEGQAIVRGRVGSLLEVGAGFHSELTGRENIYLSGSILGMKKSEIDKKFDNIVAFAEVEKFIDTPVKRYSTGMYMRLAFAVAANLDPEILLIDEVLAVGDAFFQGKCLAKMSSITQQGRTVLFVSHNMSAVTSICQRGILLESGKISFSGSVRDTVSLYLDQFEKTSQRGIQLSQRKDRTGTGEVKLTNFYLENEAGEKIVQIRNGQTVRFVFDYVTKSNQEVENVGFQIVVLTQSGELLFQLGTRFTGQRFKKIPPKGRFICEIRKFPLVPGHYRVDAYLEVRDSPSDYIEWLTLLDVIDGDFYQSGYCVYEKESKFLVAGSWSFQELQ</sequence>
<proteinExistence type="inferred from homology"/>
<keyword evidence="3" id="KW-0547">Nucleotide-binding</keyword>
<dbReference type="CDD" id="cd03220">
    <property type="entry name" value="ABC_KpsT_Wzt"/>
    <property type="match status" value="1"/>
</dbReference>